<evidence type="ECO:0000256" key="13">
    <source>
        <dbReference type="ARBA" id="ARBA00031116"/>
    </source>
</evidence>
<keyword evidence="11" id="KW-0406">Ion transport</keyword>
<keyword evidence="9" id="KW-0106">Calcium</keyword>
<dbReference type="GO" id="GO:0006816">
    <property type="term" value="P:calcium ion transport"/>
    <property type="evidence" value="ECO:0007669"/>
    <property type="project" value="UniProtKB-KW"/>
</dbReference>
<feature type="signal peptide" evidence="14">
    <location>
        <begin position="1"/>
        <end position="20"/>
    </location>
</feature>
<dbReference type="AlphaFoldDB" id="A0A915DRS8"/>
<evidence type="ECO:0000256" key="6">
    <source>
        <dbReference type="ARBA" id="ARBA00022692"/>
    </source>
</evidence>
<dbReference type="Proteomes" id="UP000887574">
    <property type="component" value="Unplaced"/>
</dbReference>
<dbReference type="PANTHER" id="PTHR15929:SF0">
    <property type="entry name" value="STORE-OPERATED CALCIUM ENTRY-ASSOCIATED REGULATORY FACTOR"/>
    <property type="match status" value="1"/>
</dbReference>
<evidence type="ECO:0000256" key="12">
    <source>
        <dbReference type="ARBA" id="ARBA00023136"/>
    </source>
</evidence>
<dbReference type="InterPro" id="IPR009567">
    <property type="entry name" value="SARAF"/>
</dbReference>
<reference evidence="16" key="1">
    <citation type="submission" date="2022-11" db="UniProtKB">
        <authorList>
            <consortium name="WormBaseParasite"/>
        </authorList>
    </citation>
    <scope>IDENTIFICATION</scope>
</reference>
<keyword evidence="6" id="KW-0812">Transmembrane</keyword>
<evidence type="ECO:0000256" key="4">
    <source>
        <dbReference type="ARBA" id="ARBA00022448"/>
    </source>
</evidence>
<dbReference type="Pfam" id="PF06682">
    <property type="entry name" value="SARAF"/>
    <property type="match status" value="1"/>
</dbReference>
<keyword evidence="4" id="KW-0813">Transport</keyword>
<evidence type="ECO:0000256" key="5">
    <source>
        <dbReference type="ARBA" id="ARBA00022568"/>
    </source>
</evidence>
<dbReference type="WBParaSite" id="jg22234">
    <property type="protein sequence ID" value="jg22234"/>
    <property type="gene ID" value="jg22234"/>
</dbReference>
<protein>
    <recommendedName>
        <fullName evidence="3">Store-operated calcium entry-associated regulatory factor</fullName>
    </recommendedName>
    <alternativeName>
        <fullName evidence="13">Transmembrane protein 66</fullName>
    </alternativeName>
</protein>
<dbReference type="GO" id="GO:2001256">
    <property type="term" value="P:regulation of store-operated calcium entry"/>
    <property type="evidence" value="ECO:0007669"/>
    <property type="project" value="InterPro"/>
</dbReference>
<evidence type="ECO:0000256" key="14">
    <source>
        <dbReference type="SAM" id="SignalP"/>
    </source>
</evidence>
<evidence type="ECO:0000256" key="3">
    <source>
        <dbReference type="ARBA" id="ARBA00016584"/>
    </source>
</evidence>
<evidence type="ECO:0000313" key="16">
    <source>
        <dbReference type="WBParaSite" id="jg22234"/>
    </source>
</evidence>
<dbReference type="GO" id="GO:0005789">
    <property type="term" value="C:endoplasmic reticulum membrane"/>
    <property type="evidence" value="ECO:0007669"/>
    <property type="project" value="UniProtKB-SubCell"/>
</dbReference>
<evidence type="ECO:0000256" key="2">
    <source>
        <dbReference type="ARBA" id="ARBA00006833"/>
    </source>
</evidence>
<feature type="chain" id="PRO_5036746846" description="Store-operated calcium entry-associated regulatory factor" evidence="14">
    <location>
        <begin position="21"/>
        <end position="110"/>
    </location>
</feature>
<keyword evidence="12" id="KW-0472">Membrane</keyword>
<name>A0A915DRS8_9BILA</name>
<keyword evidence="7 14" id="KW-0732">Signal</keyword>
<comment type="similarity">
    <text evidence="2">Belongs to the SARAF family.</text>
</comment>
<accession>A0A915DRS8</accession>
<evidence type="ECO:0000256" key="9">
    <source>
        <dbReference type="ARBA" id="ARBA00022837"/>
    </source>
</evidence>
<evidence type="ECO:0000256" key="7">
    <source>
        <dbReference type="ARBA" id="ARBA00022729"/>
    </source>
</evidence>
<proteinExistence type="inferred from homology"/>
<keyword evidence="8" id="KW-0256">Endoplasmic reticulum</keyword>
<organism evidence="15 16">
    <name type="scientific">Ditylenchus dipsaci</name>
    <dbReference type="NCBI Taxonomy" id="166011"/>
    <lineage>
        <taxon>Eukaryota</taxon>
        <taxon>Metazoa</taxon>
        <taxon>Ecdysozoa</taxon>
        <taxon>Nematoda</taxon>
        <taxon>Chromadorea</taxon>
        <taxon>Rhabditida</taxon>
        <taxon>Tylenchina</taxon>
        <taxon>Tylenchomorpha</taxon>
        <taxon>Sphaerularioidea</taxon>
        <taxon>Anguinidae</taxon>
        <taxon>Anguininae</taxon>
        <taxon>Ditylenchus</taxon>
    </lineage>
</organism>
<keyword evidence="15" id="KW-1185">Reference proteome</keyword>
<evidence type="ECO:0000256" key="8">
    <source>
        <dbReference type="ARBA" id="ARBA00022824"/>
    </source>
</evidence>
<comment type="subcellular location">
    <subcellularLocation>
        <location evidence="1">Endoplasmic reticulum membrane</location>
        <topology evidence="1">Single-pass type I membrane protein</topology>
    </subcellularLocation>
</comment>
<dbReference type="PANTHER" id="PTHR15929">
    <property type="entry name" value="STORE-OPERATED CALCIUM ENTRY-ASSOCIATED REGULATORY FACTOR"/>
    <property type="match status" value="1"/>
</dbReference>
<keyword evidence="5" id="KW-0109">Calcium transport</keyword>
<evidence type="ECO:0000256" key="11">
    <source>
        <dbReference type="ARBA" id="ARBA00023065"/>
    </source>
</evidence>
<sequence>MILLCIKLIICPALFYIALAAPLEDKVSVESPPDKVLLTEVQTITLHKDWCTAARRIPAIPQLKCQGGSANGDCNSRAVNVAQCYNKAGMVTAFSGNAMLKWELTTSSEK</sequence>
<evidence type="ECO:0000313" key="15">
    <source>
        <dbReference type="Proteomes" id="UP000887574"/>
    </source>
</evidence>
<keyword evidence="10" id="KW-1133">Transmembrane helix</keyword>
<evidence type="ECO:0000256" key="10">
    <source>
        <dbReference type="ARBA" id="ARBA00022989"/>
    </source>
</evidence>
<evidence type="ECO:0000256" key="1">
    <source>
        <dbReference type="ARBA" id="ARBA00004115"/>
    </source>
</evidence>